<evidence type="ECO:0000313" key="7">
    <source>
        <dbReference type="EMBL" id="PSL53351.1"/>
    </source>
</evidence>
<accession>A0A2P8I4G7</accession>
<dbReference type="GO" id="GO:0016020">
    <property type="term" value="C:membrane"/>
    <property type="evidence" value="ECO:0007669"/>
    <property type="project" value="UniProtKB-SubCell"/>
</dbReference>
<comment type="caution">
    <text evidence="7">The sequence shown here is derived from an EMBL/GenBank/DDBJ whole genome shotgun (WGS) entry which is preliminary data.</text>
</comment>
<name>A0A2P8I4G7_SACCR</name>
<evidence type="ECO:0000256" key="1">
    <source>
        <dbReference type="ARBA" id="ARBA00004141"/>
    </source>
</evidence>
<dbReference type="SUPFAM" id="SSF54862">
    <property type="entry name" value="4Fe-4S ferredoxins"/>
    <property type="match status" value="1"/>
</dbReference>
<dbReference type="Pfam" id="PF13370">
    <property type="entry name" value="Fer4_13"/>
    <property type="match status" value="1"/>
</dbReference>
<proteinExistence type="predicted"/>
<feature type="transmembrane region" description="Helical" evidence="5">
    <location>
        <begin position="145"/>
        <end position="162"/>
    </location>
</feature>
<sequence>MDVISMTGLPIDVLAAGYTGNDNGVRSVVAFSARLSYLTMCLTLCWGIFTATGWVRRFTGHHALRSGHAMLATFTLATATVHGFGFWFLDEQLVVGSQVFIPFLNGYVRHALGIIAFDLMVAIVVTAGMHRVFRYRNWLRFHQTAYAVFVLAAAHAWWGAWANGNFELVWLAGLTVSAPALALVAVRFVPSRVLAKVGLIEGDSARTTPVDKAAPLTVSVDNQRCHRYGFCQTEAPDVFQLQEDGRLAYRQSPDITRNLDVLSAARSCPMRAIEVAGRDV</sequence>
<feature type="transmembrane region" description="Helical" evidence="5">
    <location>
        <begin position="109"/>
        <end position="133"/>
    </location>
</feature>
<evidence type="ECO:0000256" key="5">
    <source>
        <dbReference type="SAM" id="Phobius"/>
    </source>
</evidence>
<evidence type="ECO:0000313" key="8">
    <source>
        <dbReference type="Proteomes" id="UP000241118"/>
    </source>
</evidence>
<dbReference type="AlphaFoldDB" id="A0A2P8I4G7"/>
<keyword evidence="4 5" id="KW-0472">Membrane</keyword>
<keyword evidence="3 5" id="KW-1133">Transmembrane helix</keyword>
<dbReference type="Pfam" id="PF01794">
    <property type="entry name" value="Ferric_reduct"/>
    <property type="match status" value="1"/>
</dbReference>
<keyword evidence="2 5" id="KW-0812">Transmembrane</keyword>
<dbReference type="InterPro" id="IPR013130">
    <property type="entry name" value="Fe3_Rdtase_TM_dom"/>
</dbReference>
<reference evidence="7 8" key="1">
    <citation type="submission" date="2018-03" db="EMBL/GenBank/DDBJ databases">
        <title>Genomic Encyclopedia of Type Strains, Phase III (KMG-III): the genomes of soil and plant-associated and newly described type strains.</title>
        <authorList>
            <person name="Whitman W."/>
        </authorList>
    </citation>
    <scope>NUCLEOTIDE SEQUENCE [LARGE SCALE GENOMIC DNA]</scope>
    <source>
        <strain evidence="7 8">CGMCC 4.7097</strain>
    </source>
</reference>
<evidence type="ECO:0000259" key="6">
    <source>
        <dbReference type="Pfam" id="PF01794"/>
    </source>
</evidence>
<evidence type="ECO:0000256" key="2">
    <source>
        <dbReference type="ARBA" id="ARBA00022692"/>
    </source>
</evidence>
<dbReference type="RefSeq" id="WP_245950433.1">
    <property type="nucleotide sequence ID" value="NZ_PYAX01000009.1"/>
</dbReference>
<organism evidence="7 8">
    <name type="scientific">Saccharothrix carnea</name>
    <dbReference type="NCBI Taxonomy" id="1280637"/>
    <lineage>
        <taxon>Bacteria</taxon>
        <taxon>Bacillati</taxon>
        <taxon>Actinomycetota</taxon>
        <taxon>Actinomycetes</taxon>
        <taxon>Pseudonocardiales</taxon>
        <taxon>Pseudonocardiaceae</taxon>
        <taxon>Saccharothrix</taxon>
    </lineage>
</organism>
<keyword evidence="8" id="KW-1185">Reference proteome</keyword>
<comment type="subcellular location">
    <subcellularLocation>
        <location evidence="1">Membrane</location>
        <topology evidence="1">Multi-pass membrane protein</topology>
    </subcellularLocation>
</comment>
<feature type="transmembrane region" description="Helical" evidence="5">
    <location>
        <begin position="168"/>
        <end position="189"/>
    </location>
</feature>
<protein>
    <submittedName>
        <fullName evidence="7">Sulfoxide reductase heme-binding subunit YedZ</fullName>
    </submittedName>
</protein>
<dbReference type="EMBL" id="PYAX01000009">
    <property type="protein sequence ID" value="PSL53351.1"/>
    <property type="molecule type" value="Genomic_DNA"/>
</dbReference>
<feature type="transmembrane region" description="Helical" evidence="5">
    <location>
        <begin position="67"/>
        <end position="89"/>
    </location>
</feature>
<gene>
    <name evidence="7" type="ORF">B0I31_109141</name>
</gene>
<evidence type="ECO:0000256" key="4">
    <source>
        <dbReference type="ARBA" id="ARBA00023136"/>
    </source>
</evidence>
<dbReference type="Gene3D" id="3.30.70.20">
    <property type="match status" value="1"/>
</dbReference>
<feature type="transmembrane region" description="Helical" evidence="5">
    <location>
        <begin position="35"/>
        <end position="55"/>
    </location>
</feature>
<evidence type="ECO:0000256" key="3">
    <source>
        <dbReference type="ARBA" id="ARBA00022989"/>
    </source>
</evidence>
<feature type="domain" description="Ferric oxidoreductase" evidence="6">
    <location>
        <begin position="34"/>
        <end position="152"/>
    </location>
</feature>
<dbReference type="Proteomes" id="UP000241118">
    <property type="component" value="Unassembled WGS sequence"/>
</dbReference>